<dbReference type="Proteomes" id="UP000245626">
    <property type="component" value="Unassembled WGS sequence"/>
</dbReference>
<evidence type="ECO:0000313" key="1">
    <source>
        <dbReference type="EMBL" id="PWN51892.1"/>
    </source>
</evidence>
<keyword evidence="2" id="KW-1185">Reference proteome</keyword>
<accession>A0ACD0P1J5</accession>
<reference evidence="1 2" key="1">
    <citation type="journal article" date="2018" name="Mol. Biol. Evol.">
        <title>Broad Genomic Sampling Reveals a Smut Pathogenic Ancestry of the Fungal Clade Ustilaginomycotina.</title>
        <authorList>
            <person name="Kijpornyongpan T."/>
            <person name="Mondo S.J."/>
            <person name="Barry K."/>
            <person name="Sandor L."/>
            <person name="Lee J."/>
            <person name="Lipzen A."/>
            <person name="Pangilinan J."/>
            <person name="LaButti K."/>
            <person name="Hainaut M."/>
            <person name="Henrissat B."/>
            <person name="Grigoriev I.V."/>
            <person name="Spatafora J.W."/>
            <person name="Aime M.C."/>
        </authorList>
    </citation>
    <scope>NUCLEOTIDE SEQUENCE [LARGE SCALE GENOMIC DNA]</scope>
    <source>
        <strain evidence="1 2">SA 807</strain>
    </source>
</reference>
<proteinExistence type="predicted"/>
<evidence type="ECO:0000313" key="2">
    <source>
        <dbReference type="Proteomes" id="UP000245626"/>
    </source>
</evidence>
<gene>
    <name evidence="1" type="ORF">IE53DRAFT_341587</name>
</gene>
<protein>
    <submittedName>
        <fullName evidence="1">Amidase signature enzyme</fullName>
    </submittedName>
</protein>
<name>A0ACD0P1J5_9BASI</name>
<organism evidence="1 2">
    <name type="scientific">Violaceomyces palustris</name>
    <dbReference type="NCBI Taxonomy" id="1673888"/>
    <lineage>
        <taxon>Eukaryota</taxon>
        <taxon>Fungi</taxon>
        <taxon>Dikarya</taxon>
        <taxon>Basidiomycota</taxon>
        <taxon>Ustilaginomycotina</taxon>
        <taxon>Ustilaginomycetes</taxon>
        <taxon>Violaceomycetales</taxon>
        <taxon>Violaceomycetaceae</taxon>
        <taxon>Violaceomyces</taxon>
    </lineage>
</organism>
<dbReference type="EMBL" id="KZ819810">
    <property type="protein sequence ID" value="PWN51892.1"/>
    <property type="molecule type" value="Genomic_DNA"/>
</dbReference>
<sequence length="665" mass="73982">MVWPFTSSEHQLSISSHINKRDLSLYKPLSPGSDKEVARLKLESISIDQLDPLEREIIQSDITDIVQGIKSKRWTSTNVLHAFFKNARKAHRRINCLTEIAFETASIKAADLDRHFAETGELVGPLHGVPISFKELFHIKGTQMTLGFSSWLSRPISDKSSSMVMLMEHLGGVPFVKTNVPQTMLAFECNNPLYGRTLNPYSPDHTCGGSSGGEAALLACDGSPLGLGSDIGGSLRIPVGYCGVYSIKPSVGRFPKANGADFAKGFEGVKVVEGPICRSAKDLELIYTKMVETFQIPKVAEEKEGSDEAVELELKYESLMDKLGAEGNQFQSLRPAWLDPLRVAKVRGRPLRIGYYYTDGFIKTTPACYRAVDEAVESLRSKYSDKEVKLVKIPVSLLGALESLTLFTGMTSSDGYDMLTDPHLGKDKADPTLFLPLLLARMSKLTRSVLAFVASFLLRDWMLALTIKAMGRKSTKDYQKLVAKRDEFREKWHERVWKNLDLDGIIAPVQASPAVPHKGATNLSMLCSSTVLYNILDCAVTICPVTRVDRSLDYFKEKDDIESKSEEGRKRYRTWKEDKEQNACSHLVNFELYTKGVYDAVKMDGLPVGVQVVTKPYEEEKAIGLLKLLDQALPEKEERGKEWKDLKSGKVVKGLGLGVYSLGMD</sequence>